<keyword evidence="4 5" id="KW-0472">Membrane</keyword>
<dbReference type="Pfam" id="PF04932">
    <property type="entry name" value="Wzy_C"/>
    <property type="match status" value="1"/>
</dbReference>
<accession>A0A0G0IJA1</accession>
<comment type="subcellular location">
    <subcellularLocation>
        <location evidence="1">Membrane</location>
        <topology evidence="1">Multi-pass membrane protein</topology>
    </subcellularLocation>
</comment>
<feature type="transmembrane region" description="Helical" evidence="5">
    <location>
        <begin position="41"/>
        <end position="60"/>
    </location>
</feature>
<comment type="caution">
    <text evidence="7">The sequence shown here is derived from an EMBL/GenBank/DDBJ whole genome shotgun (WGS) entry which is preliminary data.</text>
</comment>
<evidence type="ECO:0000259" key="6">
    <source>
        <dbReference type="Pfam" id="PF04932"/>
    </source>
</evidence>
<feature type="transmembrane region" description="Helical" evidence="5">
    <location>
        <begin position="211"/>
        <end position="226"/>
    </location>
</feature>
<reference evidence="7 8" key="1">
    <citation type="journal article" date="2015" name="Nature">
        <title>rRNA introns, odd ribosomes, and small enigmatic genomes across a large radiation of phyla.</title>
        <authorList>
            <person name="Brown C.T."/>
            <person name="Hug L.A."/>
            <person name="Thomas B.C."/>
            <person name="Sharon I."/>
            <person name="Castelle C.J."/>
            <person name="Singh A."/>
            <person name="Wilkins M.J."/>
            <person name="Williams K.H."/>
            <person name="Banfield J.F."/>
        </authorList>
    </citation>
    <scope>NUCLEOTIDE SEQUENCE [LARGE SCALE GENOMIC DNA]</scope>
</reference>
<evidence type="ECO:0000313" key="7">
    <source>
        <dbReference type="EMBL" id="KKQ55408.1"/>
    </source>
</evidence>
<evidence type="ECO:0000256" key="1">
    <source>
        <dbReference type="ARBA" id="ARBA00004141"/>
    </source>
</evidence>
<evidence type="ECO:0000256" key="4">
    <source>
        <dbReference type="ARBA" id="ARBA00023136"/>
    </source>
</evidence>
<feature type="transmembrane region" description="Helical" evidence="5">
    <location>
        <begin position="404"/>
        <end position="422"/>
    </location>
</feature>
<sequence length="453" mass="51672">MQKHFSKLESLKKYLIASLILAIPLYPKFPLFPIPGTYVSIRLEDFLISLTLFAFLFSGISDRKFILKDRVFLSIFMYLGVGVLSLISSILITQTVVPKLGFLHWIRRVEYLSMFFVGYSYLKHNPRSIHFFMKLLPIVVIIDFIYGLGQRYFTWPIIITQNEEYAKGVALRYIEGSHINSTFAGHYDLATYLVFTLPLILSLVIYSKKINTFYLLVYTSGLWLLVNTASRISLVSFIGAATLSLILLKKFRKGFALIVLSILFIGFSSNLITRYQRVIRLFSEQVKRYTIEMVITPVYAEEGSVMRRETAVATPTPIPVFEDRSTSIRLNVEWPRALRALSKNPLLGTGYSSITLATDNDYLRMLGETGIIGFSSFFLILANLLKKLLKYLKTTKIRSDLESVYILSFAGGFMGILINAVFIDVFEASKFAITLWLVLGMLYGKITTKENEL</sequence>
<organism evidence="7 8">
    <name type="scientific">Candidatus Woesebacteria bacterium GW2011_GWC1_38_13</name>
    <dbReference type="NCBI Taxonomy" id="1618583"/>
    <lineage>
        <taxon>Bacteria</taxon>
        <taxon>Candidatus Woeseibacteriota</taxon>
    </lineage>
</organism>
<dbReference type="PANTHER" id="PTHR37422:SF13">
    <property type="entry name" value="LIPOPOLYSACCHARIDE BIOSYNTHESIS PROTEIN PA4999-RELATED"/>
    <property type="match status" value="1"/>
</dbReference>
<keyword evidence="2 5" id="KW-0812">Transmembrane</keyword>
<evidence type="ECO:0000256" key="2">
    <source>
        <dbReference type="ARBA" id="ARBA00022692"/>
    </source>
</evidence>
<dbReference type="InterPro" id="IPR007016">
    <property type="entry name" value="O-antigen_ligase-rel_domated"/>
</dbReference>
<feature type="transmembrane region" description="Helical" evidence="5">
    <location>
        <begin position="72"/>
        <end position="93"/>
    </location>
</feature>
<evidence type="ECO:0000313" key="8">
    <source>
        <dbReference type="Proteomes" id="UP000034096"/>
    </source>
</evidence>
<protein>
    <recommendedName>
        <fullName evidence="6">O-antigen ligase-related domain-containing protein</fullName>
    </recommendedName>
</protein>
<gene>
    <name evidence="7" type="ORF">US75_C0022G0010</name>
</gene>
<dbReference type="AlphaFoldDB" id="A0A0G0IJA1"/>
<feature type="transmembrane region" description="Helical" evidence="5">
    <location>
        <begin position="12"/>
        <end position="29"/>
    </location>
</feature>
<dbReference type="InterPro" id="IPR051533">
    <property type="entry name" value="WaaL-like"/>
</dbReference>
<proteinExistence type="predicted"/>
<feature type="transmembrane region" description="Helical" evidence="5">
    <location>
        <begin position="255"/>
        <end position="273"/>
    </location>
</feature>
<feature type="transmembrane region" description="Helical" evidence="5">
    <location>
        <begin position="362"/>
        <end position="384"/>
    </location>
</feature>
<dbReference type="Proteomes" id="UP000034096">
    <property type="component" value="Unassembled WGS sequence"/>
</dbReference>
<feature type="domain" description="O-antigen ligase-related" evidence="6">
    <location>
        <begin position="222"/>
        <end position="378"/>
    </location>
</feature>
<evidence type="ECO:0000256" key="3">
    <source>
        <dbReference type="ARBA" id="ARBA00022989"/>
    </source>
</evidence>
<evidence type="ECO:0000256" key="5">
    <source>
        <dbReference type="SAM" id="Phobius"/>
    </source>
</evidence>
<feature type="transmembrane region" description="Helical" evidence="5">
    <location>
        <begin position="105"/>
        <end position="122"/>
    </location>
</feature>
<dbReference type="STRING" id="1618583.US75_C0022G0010"/>
<name>A0A0G0IJA1_9BACT</name>
<dbReference type="PANTHER" id="PTHR37422">
    <property type="entry name" value="TEICHURONIC ACID BIOSYNTHESIS PROTEIN TUAE"/>
    <property type="match status" value="1"/>
</dbReference>
<feature type="transmembrane region" description="Helical" evidence="5">
    <location>
        <begin position="189"/>
        <end position="206"/>
    </location>
</feature>
<dbReference type="EMBL" id="LBUE01000022">
    <property type="protein sequence ID" value="KKQ55408.1"/>
    <property type="molecule type" value="Genomic_DNA"/>
</dbReference>
<keyword evidence="3 5" id="KW-1133">Transmembrane helix</keyword>
<dbReference type="GO" id="GO:0016020">
    <property type="term" value="C:membrane"/>
    <property type="evidence" value="ECO:0007669"/>
    <property type="project" value="UniProtKB-SubCell"/>
</dbReference>
<feature type="transmembrane region" description="Helical" evidence="5">
    <location>
        <begin position="129"/>
        <end position="148"/>
    </location>
</feature>